<dbReference type="EMBL" id="JAPFFJ010000009">
    <property type="protein sequence ID" value="KAJ6420054.1"/>
    <property type="molecule type" value="Genomic_DNA"/>
</dbReference>
<evidence type="ECO:0000313" key="2">
    <source>
        <dbReference type="Proteomes" id="UP001162972"/>
    </source>
</evidence>
<keyword evidence="2" id="KW-1185">Reference proteome</keyword>
<evidence type="ECO:0000313" key="1">
    <source>
        <dbReference type="EMBL" id="KAJ6420054.1"/>
    </source>
</evidence>
<proteinExistence type="predicted"/>
<protein>
    <submittedName>
        <fullName evidence="1">Uncharacterized protein</fullName>
    </submittedName>
</protein>
<organism evidence="1 2">
    <name type="scientific">Salix udensis</name>
    <dbReference type="NCBI Taxonomy" id="889485"/>
    <lineage>
        <taxon>Eukaryota</taxon>
        <taxon>Viridiplantae</taxon>
        <taxon>Streptophyta</taxon>
        <taxon>Embryophyta</taxon>
        <taxon>Tracheophyta</taxon>
        <taxon>Spermatophyta</taxon>
        <taxon>Magnoliopsida</taxon>
        <taxon>eudicotyledons</taxon>
        <taxon>Gunneridae</taxon>
        <taxon>Pentapetalae</taxon>
        <taxon>rosids</taxon>
        <taxon>fabids</taxon>
        <taxon>Malpighiales</taxon>
        <taxon>Salicaceae</taxon>
        <taxon>Saliceae</taxon>
        <taxon>Salix</taxon>
    </lineage>
</organism>
<dbReference type="AlphaFoldDB" id="A0AAD6KAR8"/>
<reference evidence="1 2" key="1">
    <citation type="journal article" date="2023" name="Int. J. Mol. Sci.">
        <title>De Novo Assembly and Annotation of 11 Diverse Shrub Willow (Salix) Genomes Reveals Novel Gene Organization in Sex-Linked Regions.</title>
        <authorList>
            <person name="Hyden B."/>
            <person name="Feng K."/>
            <person name="Yates T.B."/>
            <person name="Jawdy S."/>
            <person name="Cereghino C."/>
            <person name="Smart L.B."/>
            <person name="Muchero W."/>
        </authorList>
    </citation>
    <scope>NUCLEOTIDE SEQUENCE [LARGE SCALE GENOMIC DNA]</scope>
    <source>
        <tissue evidence="1">Shoot tip</tissue>
    </source>
</reference>
<accession>A0AAD6KAR8</accession>
<comment type="caution">
    <text evidence="1">The sequence shown here is derived from an EMBL/GenBank/DDBJ whole genome shotgun (WGS) entry which is preliminary data.</text>
</comment>
<name>A0AAD6KAR8_9ROSI</name>
<dbReference type="Proteomes" id="UP001162972">
    <property type="component" value="Chromosome 7"/>
</dbReference>
<gene>
    <name evidence="1" type="ORF">OIU84_030053</name>
</gene>
<sequence length="27" mass="3105">MMWRKLSTRGFKSSSFMSDCSCATRSL</sequence>